<dbReference type="SUPFAM" id="SSF51735">
    <property type="entry name" value="NAD(P)-binding Rossmann-fold domains"/>
    <property type="match status" value="1"/>
</dbReference>
<evidence type="ECO:0000256" key="5">
    <source>
        <dbReference type="ARBA" id="ARBA00022833"/>
    </source>
</evidence>
<dbReference type="InterPro" id="IPR011032">
    <property type="entry name" value="GroES-like_sf"/>
</dbReference>
<dbReference type="Gene3D" id="3.40.50.720">
    <property type="entry name" value="NAD(P)-binding Rossmann-like Domain"/>
    <property type="match status" value="1"/>
</dbReference>
<comment type="similarity">
    <text evidence="2 9">Belongs to the zinc-containing alcohol dehydrogenase family.</text>
</comment>
<dbReference type="Gene3D" id="3.90.180.10">
    <property type="entry name" value="Medium-chain alcohol dehydrogenases, catalytic domain"/>
    <property type="match status" value="1"/>
</dbReference>
<keyword evidence="4 9" id="KW-0479">Metal-binding</keyword>
<evidence type="ECO:0000256" key="8">
    <source>
        <dbReference type="ARBA" id="ARBA00049243"/>
    </source>
</evidence>
<dbReference type="EMBL" id="JAVDYG010000001">
    <property type="protein sequence ID" value="MDR7361886.1"/>
    <property type="molecule type" value="Genomic_DNA"/>
</dbReference>
<dbReference type="CDD" id="cd08298">
    <property type="entry name" value="CAD2"/>
    <property type="match status" value="1"/>
</dbReference>
<gene>
    <name evidence="11" type="ORF">J2S63_001439</name>
</gene>
<dbReference type="EC" id="1.1.1.1" evidence="3"/>
<evidence type="ECO:0000256" key="6">
    <source>
        <dbReference type="ARBA" id="ARBA00023002"/>
    </source>
</evidence>
<name>A0ABU2BUD2_9ACTN</name>
<evidence type="ECO:0000256" key="3">
    <source>
        <dbReference type="ARBA" id="ARBA00013190"/>
    </source>
</evidence>
<dbReference type="PROSITE" id="PS00059">
    <property type="entry name" value="ADH_ZINC"/>
    <property type="match status" value="1"/>
</dbReference>
<keyword evidence="12" id="KW-1185">Reference proteome</keyword>
<evidence type="ECO:0000256" key="1">
    <source>
        <dbReference type="ARBA" id="ARBA00001947"/>
    </source>
</evidence>
<dbReference type="RefSeq" id="WP_310300542.1">
    <property type="nucleotide sequence ID" value="NZ_BAAAPS010000008.1"/>
</dbReference>
<keyword evidence="5 9" id="KW-0862">Zinc</keyword>
<dbReference type="InterPro" id="IPR013154">
    <property type="entry name" value="ADH-like_N"/>
</dbReference>
<dbReference type="SUPFAM" id="SSF50129">
    <property type="entry name" value="GroES-like"/>
    <property type="match status" value="1"/>
</dbReference>
<evidence type="ECO:0000256" key="2">
    <source>
        <dbReference type="ARBA" id="ARBA00008072"/>
    </source>
</evidence>
<keyword evidence="6 11" id="KW-0560">Oxidoreductase</keyword>
<dbReference type="Proteomes" id="UP001183648">
    <property type="component" value="Unassembled WGS sequence"/>
</dbReference>
<evidence type="ECO:0000313" key="11">
    <source>
        <dbReference type="EMBL" id="MDR7361886.1"/>
    </source>
</evidence>
<organism evidence="11 12">
    <name type="scientific">Nocardioides marmoribigeumensis</name>
    <dbReference type="NCBI Taxonomy" id="433649"/>
    <lineage>
        <taxon>Bacteria</taxon>
        <taxon>Bacillati</taxon>
        <taxon>Actinomycetota</taxon>
        <taxon>Actinomycetes</taxon>
        <taxon>Propionibacteriales</taxon>
        <taxon>Nocardioidaceae</taxon>
        <taxon>Nocardioides</taxon>
    </lineage>
</organism>
<feature type="domain" description="Enoyl reductase (ER)" evidence="10">
    <location>
        <begin position="22"/>
        <end position="340"/>
    </location>
</feature>
<dbReference type="PANTHER" id="PTHR42940">
    <property type="entry name" value="ALCOHOL DEHYDROGENASE 1-RELATED"/>
    <property type="match status" value="1"/>
</dbReference>
<dbReference type="Pfam" id="PF00107">
    <property type="entry name" value="ADH_zinc_N"/>
    <property type="match status" value="1"/>
</dbReference>
<dbReference type="InterPro" id="IPR014187">
    <property type="entry name" value="ADH_Zn_typ-2"/>
</dbReference>
<dbReference type="InterPro" id="IPR020843">
    <property type="entry name" value="ER"/>
</dbReference>
<dbReference type="PANTHER" id="PTHR42940:SF8">
    <property type="entry name" value="VACUOLAR PROTEIN SORTING-ASSOCIATED PROTEIN 11"/>
    <property type="match status" value="1"/>
</dbReference>
<dbReference type="InterPro" id="IPR036291">
    <property type="entry name" value="NAD(P)-bd_dom_sf"/>
</dbReference>
<comment type="caution">
    <text evidence="11">The sequence shown here is derived from an EMBL/GenBank/DDBJ whole genome shotgun (WGS) entry which is preliminary data.</text>
</comment>
<accession>A0ABU2BUD2</accession>
<comment type="catalytic activity">
    <reaction evidence="8">
        <text>a primary alcohol + NAD(+) = an aldehyde + NADH + H(+)</text>
        <dbReference type="Rhea" id="RHEA:10736"/>
        <dbReference type="ChEBI" id="CHEBI:15378"/>
        <dbReference type="ChEBI" id="CHEBI:15734"/>
        <dbReference type="ChEBI" id="CHEBI:17478"/>
        <dbReference type="ChEBI" id="CHEBI:57540"/>
        <dbReference type="ChEBI" id="CHEBI:57945"/>
        <dbReference type="EC" id="1.1.1.1"/>
    </reaction>
</comment>
<evidence type="ECO:0000313" key="12">
    <source>
        <dbReference type="Proteomes" id="UP001183648"/>
    </source>
</evidence>
<dbReference type="GO" id="GO:0004022">
    <property type="term" value="F:alcohol dehydrogenase (NAD+) activity"/>
    <property type="evidence" value="ECO:0007669"/>
    <property type="project" value="UniProtKB-EC"/>
</dbReference>
<dbReference type="InterPro" id="IPR013149">
    <property type="entry name" value="ADH-like_C"/>
</dbReference>
<evidence type="ECO:0000256" key="9">
    <source>
        <dbReference type="RuleBase" id="RU361277"/>
    </source>
</evidence>
<comment type="cofactor">
    <cofactor evidence="1 9">
        <name>Zn(2+)</name>
        <dbReference type="ChEBI" id="CHEBI:29105"/>
    </cofactor>
</comment>
<dbReference type="SMART" id="SM00829">
    <property type="entry name" value="PKS_ER"/>
    <property type="match status" value="1"/>
</dbReference>
<comment type="catalytic activity">
    <reaction evidence="7">
        <text>a secondary alcohol + NAD(+) = a ketone + NADH + H(+)</text>
        <dbReference type="Rhea" id="RHEA:10740"/>
        <dbReference type="ChEBI" id="CHEBI:15378"/>
        <dbReference type="ChEBI" id="CHEBI:17087"/>
        <dbReference type="ChEBI" id="CHEBI:35681"/>
        <dbReference type="ChEBI" id="CHEBI:57540"/>
        <dbReference type="ChEBI" id="CHEBI:57945"/>
        <dbReference type="EC" id="1.1.1.1"/>
    </reaction>
</comment>
<dbReference type="NCBIfam" id="TIGR02822">
    <property type="entry name" value="adh_fam_2"/>
    <property type="match status" value="1"/>
</dbReference>
<dbReference type="InterPro" id="IPR002328">
    <property type="entry name" value="ADH_Zn_CS"/>
</dbReference>
<sequence>MRTSTRDLPRTMPAWSVPANAGDGPRLVLGERPVPRPGPTEVLVRVRACGVCRTDLHLADHDLAPHRPSCVPGHEVVGEVVALGDGAGLLALGDRVGIAWLRHTCGACRWCLAEAENLCPAARFTGWDADGGFAEHAVVDERFAYRLPDAFDDVSAAPLLCSGIIGFRALARARVPAGGRLGIYGFGASAHLTAQIAIAQGAEVHVMTRDPRAQELARSLGAASAAGAADPPPVLLDSAIQFAPVGELVPVALEALDQGGTLAVAGIHLTDLPPMSYQRHLFRERTLTSVTANTRADGRHLLDLADRLAVRPTVTAYPFDRADDALEDLAADRVTGAAVLVL</sequence>
<protein>
    <recommendedName>
        <fullName evidence="3">alcohol dehydrogenase</fullName>
        <ecNumber evidence="3">1.1.1.1</ecNumber>
    </recommendedName>
</protein>
<evidence type="ECO:0000256" key="7">
    <source>
        <dbReference type="ARBA" id="ARBA00049164"/>
    </source>
</evidence>
<proteinExistence type="inferred from homology"/>
<evidence type="ECO:0000259" key="10">
    <source>
        <dbReference type="SMART" id="SM00829"/>
    </source>
</evidence>
<reference evidence="11 12" key="1">
    <citation type="submission" date="2023-07" db="EMBL/GenBank/DDBJ databases">
        <title>Sequencing the genomes of 1000 actinobacteria strains.</title>
        <authorList>
            <person name="Klenk H.-P."/>
        </authorList>
    </citation>
    <scope>NUCLEOTIDE SEQUENCE [LARGE SCALE GENOMIC DNA]</scope>
    <source>
        <strain evidence="11 12">DSM 19426</strain>
    </source>
</reference>
<evidence type="ECO:0000256" key="4">
    <source>
        <dbReference type="ARBA" id="ARBA00022723"/>
    </source>
</evidence>
<dbReference type="Pfam" id="PF08240">
    <property type="entry name" value="ADH_N"/>
    <property type="match status" value="1"/>
</dbReference>